<dbReference type="KEGG" id="nmk:CHR53_17470"/>
<gene>
    <name evidence="3" type="primary">ureD</name>
    <name evidence="4" type="ORF">CHR53_17470</name>
</gene>
<dbReference type="PANTHER" id="PTHR33643">
    <property type="entry name" value="UREASE ACCESSORY PROTEIN D"/>
    <property type="match status" value="1"/>
</dbReference>
<evidence type="ECO:0000256" key="2">
    <source>
        <dbReference type="ARBA" id="ARBA00023186"/>
    </source>
</evidence>
<evidence type="ECO:0000256" key="1">
    <source>
        <dbReference type="ARBA" id="ARBA00007177"/>
    </source>
</evidence>
<dbReference type="Proteomes" id="UP000282892">
    <property type="component" value="Chromosome"/>
</dbReference>
<keyword evidence="5" id="KW-1185">Reference proteome</keyword>
<dbReference type="EMBL" id="CP022572">
    <property type="protein sequence ID" value="AZU62896.1"/>
    <property type="molecule type" value="Genomic_DNA"/>
</dbReference>
<comment type="similarity">
    <text evidence="1 3">Belongs to the UreD family.</text>
</comment>
<reference evidence="4 5" key="1">
    <citation type="submission" date="2017-07" db="EMBL/GenBank/DDBJ databases">
        <title>The complete genome sequence of Bacillus mesonae strain H20-5, an efficient strain improving plant abiotic stress resistance.</title>
        <authorList>
            <person name="Kim S.Y."/>
            <person name="Song H."/>
            <person name="Sang M.K."/>
            <person name="Weon H.-Y."/>
            <person name="Song J."/>
        </authorList>
    </citation>
    <scope>NUCLEOTIDE SEQUENCE [LARGE SCALE GENOMIC DNA]</scope>
    <source>
        <strain evidence="4 5">H20-5</strain>
    </source>
</reference>
<proteinExistence type="inferred from homology"/>
<comment type="subcellular location">
    <subcellularLocation>
        <location evidence="3">Cytoplasm</location>
    </subcellularLocation>
</comment>
<evidence type="ECO:0000313" key="5">
    <source>
        <dbReference type="Proteomes" id="UP000282892"/>
    </source>
</evidence>
<dbReference type="AlphaFoldDB" id="A0A3Q9QTL1"/>
<name>A0A3Q9QTL1_9BACI</name>
<comment type="subunit">
    <text evidence="3">UreD, UreF and UreG form a complex that acts as a GTP-hydrolysis-dependent molecular chaperone, activating the urease apoprotein by helping to assemble the nickel containing metallocenter of UreC. The UreE protein probably delivers the nickel.</text>
</comment>
<dbReference type="Pfam" id="PF01774">
    <property type="entry name" value="UreD"/>
    <property type="match status" value="1"/>
</dbReference>
<sequence length="274" mass="31322">MGDWTGVLHLNAEDRKGKTVAKNVFFQGAFKVMRPIYHDNSGRACYYLLNPGGGYLDGDRYQMKISLAENAKLTLTTQGATKVYKTPKQFAYQESEIILQAGSYLEYFPDPLIAYQNAHFKQKNVIRMDPSASLLYSEIITPGWSPEGERFSYKTVQLQNEIYMDEELVAYDHLKLIPSTQKIGGLGFMEGFTHLGSMIIVDQQVSSSFLDHLYSKLDRETSDYKVGLSMLPVPGFTVRVFANSTQVIEQIFSEIHRSICHEWFQTKPYSLRKY</sequence>
<organism evidence="4 5">
    <name type="scientific">Neobacillus mesonae</name>
    <dbReference type="NCBI Taxonomy" id="1193713"/>
    <lineage>
        <taxon>Bacteria</taxon>
        <taxon>Bacillati</taxon>
        <taxon>Bacillota</taxon>
        <taxon>Bacilli</taxon>
        <taxon>Bacillales</taxon>
        <taxon>Bacillaceae</taxon>
        <taxon>Neobacillus</taxon>
    </lineage>
</organism>
<accession>A0A3Q9QTL1</accession>
<dbReference type="STRING" id="1193713.GCA_001636315_00326"/>
<dbReference type="InterPro" id="IPR002669">
    <property type="entry name" value="UreD"/>
</dbReference>
<dbReference type="GO" id="GO:0016151">
    <property type="term" value="F:nickel cation binding"/>
    <property type="evidence" value="ECO:0007669"/>
    <property type="project" value="UniProtKB-UniRule"/>
</dbReference>
<dbReference type="HAMAP" id="MF_01384">
    <property type="entry name" value="UreD"/>
    <property type="match status" value="1"/>
</dbReference>
<comment type="function">
    <text evidence="3">Required for maturation of urease via the functional incorporation of the urease nickel metallocenter.</text>
</comment>
<keyword evidence="3" id="KW-0996">Nickel insertion</keyword>
<evidence type="ECO:0000256" key="3">
    <source>
        <dbReference type="HAMAP-Rule" id="MF_01384"/>
    </source>
</evidence>
<keyword evidence="3" id="KW-0963">Cytoplasm</keyword>
<dbReference type="OrthoDB" id="9807968at2"/>
<evidence type="ECO:0000313" key="4">
    <source>
        <dbReference type="EMBL" id="AZU62896.1"/>
    </source>
</evidence>
<keyword evidence="2 3" id="KW-0143">Chaperone</keyword>
<dbReference type="PANTHER" id="PTHR33643:SF1">
    <property type="entry name" value="UREASE ACCESSORY PROTEIN D"/>
    <property type="match status" value="1"/>
</dbReference>
<dbReference type="GO" id="GO:0005737">
    <property type="term" value="C:cytoplasm"/>
    <property type="evidence" value="ECO:0007669"/>
    <property type="project" value="UniProtKB-SubCell"/>
</dbReference>
<dbReference type="RefSeq" id="WP_127487721.1">
    <property type="nucleotide sequence ID" value="NZ_CP022572.1"/>
</dbReference>
<protein>
    <recommendedName>
        <fullName evidence="3">Urease accessory protein UreD</fullName>
    </recommendedName>
</protein>